<dbReference type="InterPro" id="IPR032466">
    <property type="entry name" value="Metal_Hydrolase"/>
</dbReference>
<protein>
    <submittedName>
        <fullName evidence="3">Amidohydrolase family protein</fullName>
    </submittedName>
</protein>
<keyword evidence="4" id="KW-1185">Reference proteome</keyword>
<reference evidence="3 4" key="1">
    <citation type="submission" date="2021-03" db="EMBL/GenBank/DDBJ databases">
        <title>novel species isolated from a fishpond in China.</title>
        <authorList>
            <person name="Lu H."/>
            <person name="Cai Z."/>
        </authorList>
    </citation>
    <scope>NUCLEOTIDE SEQUENCE [LARGE SCALE GENOMIC DNA]</scope>
    <source>
        <strain evidence="3 4">Y57</strain>
    </source>
</reference>
<feature type="signal peptide" evidence="1">
    <location>
        <begin position="1"/>
        <end position="18"/>
    </location>
</feature>
<dbReference type="PANTHER" id="PTHR43135">
    <property type="entry name" value="ALPHA-D-RIBOSE 1-METHYLPHOSPHONATE 5-TRIPHOSPHATE DIPHOSPHATASE"/>
    <property type="match status" value="1"/>
</dbReference>
<dbReference type="SUPFAM" id="SSF51338">
    <property type="entry name" value="Composite domain of metallo-dependent hydrolases"/>
    <property type="match status" value="1"/>
</dbReference>
<proteinExistence type="predicted"/>
<dbReference type="Gene3D" id="1.20.58.520">
    <property type="entry name" value="Amidohydrolase"/>
    <property type="match status" value="1"/>
</dbReference>
<feature type="domain" description="Amidohydrolase-related" evidence="2">
    <location>
        <begin position="72"/>
        <end position="474"/>
    </location>
</feature>
<evidence type="ECO:0000256" key="1">
    <source>
        <dbReference type="SAM" id="SignalP"/>
    </source>
</evidence>
<dbReference type="InterPro" id="IPR051781">
    <property type="entry name" value="Metallo-dep_Hydrolase"/>
</dbReference>
<dbReference type="Gene3D" id="3.40.50.10910">
    <property type="entry name" value="Amidohydrolase"/>
    <property type="match status" value="1"/>
</dbReference>
<evidence type="ECO:0000313" key="4">
    <source>
        <dbReference type="Proteomes" id="UP000663992"/>
    </source>
</evidence>
<sequence>MFKRVVGLSALLPFSVLSQSLLIENATLISPEQDQSKQSAYVRIRDGRITLVSFSPLAAEAGEQRLDATGKFLIPGLMDSHVHLSLMPGLLPNGEPQALQKQFEIQQPRSYLYFGVTQLLDPAQSAEQLKVFKSQPLHPDIYHCGATPILGGYPTVFTGPEQASEMFSYMIIRADTGIPVPEGLDPAEHTPEAVVAKMASEGANCVKVFIEDGFGERSDWPNISAELLSRVKQAAKQHGLPVLAHANAIDMQKIAVDAGLDVMAHGMWNWNQYRQAQQMPEAISQVLDRVLKTGMTYQATFNVMDGLTATMLPETLSDPNYANVVPRDILSWYQTEPAQWFKQELLSDFGGLPTERIRQIQQNTIDNGERVIQYLYEKGHPMVLASDTPSSPTYAAQPGLSTFNELQHMHKVGISLKDILAAATINNARAFGLEQDYGTIEPGKMANLLLLNSDPLKSIEAYDSLDKVILRGEVIDRQSLAASQ</sequence>
<gene>
    <name evidence="3" type="ORF">J0A65_09275</name>
</gene>
<dbReference type="SUPFAM" id="SSF51556">
    <property type="entry name" value="Metallo-dependent hydrolases"/>
    <property type="match status" value="1"/>
</dbReference>
<accession>A0ABS3CSG6</accession>
<feature type="chain" id="PRO_5046819270" evidence="1">
    <location>
        <begin position="19"/>
        <end position="484"/>
    </location>
</feature>
<dbReference type="InterPro" id="IPR011059">
    <property type="entry name" value="Metal-dep_hydrolase_composite"/>
</dbReference>
<dbReference type="InterPro" id="IPR006680">
    <property type="entry name" value="Amidohydro-rel"/>
</dbReference>
<dbReference type="RefSeq" id="WP_206593892.1">
    <property type="nucleotide sequence ID" value="NZ_JAFKCS010000007.1"/>
</dbReference>
<dbReference type="Proteomes" id="UP000663992">
    <property type="component" value="Unassembled WGS sequence"/>
</dbReference>
<dbReference type="Gene3D" id="2.30.40.10">
    <property type="entry name" value="Urease, subunit C, domain 1"/>
    <property type="match status" value="1"/>
</dbReference>
<keyword evidence="1" id="KW-0732">Signal</keyword>
<evidence type="ECO:0000259" key="2">
    <source>
        <dbReference type="Pfam" id="PF01979"/>
    </source>
</evidence>
<dbReference type="Gene3D" id="3.30.110.90">
    <property type="entry name" value="Amidohydrolase"/>
    <property type="match status" value="1"/>
</dbReference>
<dbReference type="PANTHER" id="PTHR43135:SF3">
    <property type="entry name" value="ALPHA-D-RIBOSE 1-METHYLPHOSPHONATE 5-TRIPHOSPHATE DIPHOSPHATASE"/>
    <property type="match status" value="1"/>
</dbReference>
<name>A0ABS3CSG6_9ALTE</name>
<dbReference type="Pfam" id="PF01979">
    <property type="entry name" value="Amidohydro_1"/>
    <property type="match status" value="1"/>
</dbReference>
<organism evidence="3 4">
    <name type="scientific">Bowmanella yangjiangensis</name>
    <dbReference type="NCBI Taxonomy" id="2811230"/>
    <lineage>
        <taxon>Bacteria</taxon>
        <taxon>Pseudomonadati</taxon>
        <taxon>Pseudomonadota</taxon>
        <taxon>Gammaproteobacteria</taxon>
        <taxon>Alteromonadales</taxon>
        <taxon>Alteromonadaceae</taxon>
        <taxon>Bowmanella</taxon>
    </lineage>
</organism>
<comment type="caution">
    <text evidence="3">The sequence shown here is derived from an EMBL/GenBank/DDBJ whole genome shotgun (WGS) entry which is preliminary data.</text>
</comment>
<evidence type="ECO:0000313" key="3">
    <source>
        <dbReference type="EMBL" id="MBN7820056.1"/>
    </source>
</evidence>
<dbReference type="EMBL" id="JAFKCS010000007">
    <property type="protein sequence ID" value="MBN7820056.1"/>
    <property type="molecule type" value="Genomic_DNA"/>
</dbReference>